<evidence type="ECO:0000256" key="1">
    <source>
        <dbReference type="ARBA" id="ARBA00004613"/>
    </source>
</evidence>
<evidence type="ECO:0000313" key="11">
    <source>
        <dbReference type="Proteomes" id="UP001460270"/>
    </source>
</evidence>
<evidence type="ECO:0000256" key="3">
    <source>
        <dbReference type="ARBA" id="ARBA00022703"/>
    </source>
</evidence>
<keyword evidence="5" id="KW-0677">Repeat</keyword>
<dbReference type="Proteomes" id="UP001460270">
    <property type="component" value="Unassembled WGS sequence"/>
</dbReference>
<comment type="subcellular location">
    <subcellularLocation>
        <location evidence="1">Secreted</location>
    </subcellularLocation>
</comment>
<evidence type="ECO:0000256" key="5">
    <source>
        <dbReference type="ARBA" id="ARBA00022737"/>
    </source>
</evidence>
<keyword evidence="6 8" id="KW-1015">Disulfide bond</keyword>
<feature type="disulfide bond" evidence="8">
    <location>
        <begin position="169"/>
        <end position="187"/>
    </location>
</feature>
<dbReference type="PANTHER" id="PTHR23097">
    <property type="entry name" value="TUMOR NECROSIS FACTOR RECEPTOR SUPERFAMILY MEMBER"/>
    <property type="match status" value="1"/>
</dbReference>
<comment type="caution">
    <text evidence="8">Lacks conserved residue(s) required for the propagation of feature annotation.</text>
</comment>
<evidence type="ECO:0000259" key="9">
    <source>
        <dbReference type="PROSITE" id="PS50050"/>
    </source>
</evidence>
<keyword evidence="4" id="KW-0732">Signal</keyword>
<dbReference type="AlphaFoldDB" id="A0AAW0NP23"/>
<dbReference type="InterPro" id="IPR052459">
    <property type="entry name" value="TNFRSF_decoy_receptor"/>
</dbReference>
<evidence type="ECO:0000256" key="8">
    <source>
        <dbReference type="PROSITE-ProRule" id="PRU00206"/>
    </source>
</evidence>
<organism evidence="10 11">
    <name type="scientific">Mugilogobius chulae</name>
    <name type="common">yellowstripe goby</name>
    <dbReference type="NCBI Taxonomy" id="88201"/>
    <lineage>
        <taxon>Eukaryota</taxon>
        <taxon>Metazoa</taxon>
        <taxon>Chordata</taxon>
        <taxon>Craniata</taxon>
        <taxon>Vertebrata</taxon>
        <taxon>Euteleostomi</taxon>
        <taxon>Actinopterygii</taxon>
        <taxon>Neopterygii</taxon>
        <taxon>Teleostei</taxon>
        <taxon>Neoteleostei</taxon>
        <taxon>Acanthomorphata</taxon>
        <taxon>Gobiaria</taxon>
        <taxon>Gobiiformes</taxon>
        <taxon>Gobioidei</taxon>
        <taxon>Gobiidae</taxon>
        <taxon>Gobionellinae</taxon>
        <taxon>Mugilogobius</taxon>
    </lineage>
</organism>
<name>A0AAW0NP23_9GOBI</name>
<dbReference type="EMBL" id="JBBPFD010000014">
    <property type="protein sequence ID" value="KAK7898187.1"/>
    <property type="molecule type" value="Genomic_DNA"/>
</dbReference>
<keyword evidence="7" id="KW-0325">Glycoprotein</keyword>
<comment type="caution">
    <text evidence="10">The sequence shown here is derived from an EMBL/GenBank/DDBJ whole genome shotgun (WGS) entry which is preliminary data.</text>
</comment>
<keyword evidence="11" id="KW-1185">Reference proteome</keyword>
<dbReference type="Gene3D" id="2.10.50.10">
    <property type="entry name" value="Tumor Necrosis Factor Receptor, subunit A, domain 2"/>
    <property type="match status" value="1"/>
</dbReference>
<evidence type="ECO:0000256" key="7">
    <source>
        <dbReference type="ARBA" id="ARBA00023180"/>
    </source>
</evidence>
<dbReference type="PANTHER" id="PTHR23097:SF116">
    <property type="entry name" value="TUMOR NECROSIS FACTOR RECEPTOR SUPERFAMILY MEMBER 6B"/>
    <property type="match status" value="1"/>
</dbReference>
<evidence type="ECO:0000313" key="10">
    <source>
        <dbReference type="EMBL" id="KAK7898187.1"/>
    </source>
</evidence>
<protein>
    <recommendedName>
        <fullName evidence="9">TNFR-Cys domain-containing protein</fullName>
    </recommendedName>
</protein>
<keyword evidence="2" id="KW-0964">Secreted</keyword>
<accession>A0AAW0NP23</accession>
<evidence type="ECO:0000256" key="4">
    <source>
        <dbReference type="ARBA" id="ARBA00022729"/>
    </source>
</evidence>
<feature type="repeat" description="TNFR-Cys" evidence="8">
    <location>
        <begin position="149"/>
        <end position="187"/>
    </location>
</feature>
<dbReference type="InterPro" id="IPR001368">
    <property type="entry name" value="TNFR/NGFR_Cys_rich_reg"/>
</dbReference>
<keyword evidence="3" id="KW-0053">Apoptosis</keyword>
<feature type="domain" description="TNFR-Cys" evidence="9">
    <location>
        <begin position="149"/>
        <end position="187"/>
    </location>
</feature>
<evidence type="ECO:0000256" key="6">
    <source>
        <dbReference type="ARBA" id="ARBA00023157"/>
    </source>
</evidence>
<gene>
    <name evidence="10" type="ORF">WMY93_019040</name>
</gene>
<dbReference type="PROSITE" id="PS50050">
    <property type="entry name" value="TNFR_NGFR_2"/>
    <property type="match status" value="1"/>
</dbReference>
<dbReference type="GO" id="GO:0006915">
    <property type="term" value="P:apoptotic process"/>
    <property type="evidence" value="ECO:0007669"/>
    <property type="project" value="UniProtKB-KW"/>
</dbReference>
<dbReference type="SUPFAM" id="SSF57586">
    <property type="entry name" value="TNF receptor-like"/>
    <property type="match status" value="1"/>
</dbReference>
<sequence length="244" mass="26539">METSGTVFPNPWCEARDAALDSASAPGLLFLDTENVPVGTCSRQCVWTHRPGALVFTVGLEQEGWISSWSSFSSLVLFLLLNLDLSSAFNSSLNHVDQTFSCVDPVSGAELTCRQCPPGKYLLSRCTSERQRNMVETSRCSAEKDCDCECKPGYYYKQRAGMCVRWSECTTGQGVVQKGTPSENTVCAPCSNGTFSDQVSSESVCSPHRICSGPEEKTVVKGNSWHDAVCVSCSQARGKSRRPS</sequence>
<dbReference type="SMART" id="SM00208">
    <property type="entry name" value="TNFR"/>
    <property type="match status" value="3"/>
</dbReference>
<proteinExistence type="predicted"/>
<reference evidence="11" key="1">
    <citation type="submission" date="2024-04" db="EMBL/GenBank/DDBJ databases">
        <title>Salinicola lusitanus LLJ914,a marine bacterium isolated from the Okinawa Trough.</title>
        <authorList>
            <person name="Li J."/>
        </authorList>
    </citation>
    <scope>NUCLEOTIDE SEQUENCE [LARGE SCALE GENOMIC DNA]</scope>
</reference>
<dbReference type="Pfam" id="PF00020">
    <property type="entry name" value="TNFR_c6"/>
    <property type="match status" value="2"/>
</dbReference>
<dbReference type="GO" id="GO:0005576">
    <property type="term" value="C:extracellular region"/>
    <property type="evidence" value="ECO:0007669"/>
    <property type="project" value="UniProtKB-SubCell"/>
</dbReference>
<evidence type="ECO:0000256" key="2">
    <source>
        <dbReference type="ARBA" id="ARBA00022525"/>
    </source>
</evidence>